<reference evidence="6" key="1">
    <citation type="submission" date="2016-10" db="EMBL/GenBank/DDBJ databases">
        <authorList>
            <person name="Varghese N."/>
            <person name="Submissions S."/>
        </authorList>
    </citation>
    <scope>NUCLEOTIDE SEQUENCE [LARGE SCALE GENOMIC DNA]</scope>
    <source>
        <strain evidence="6">CL127</strain>
    </source>
</reference>
<dbReference type="InterPro" id="IPR036388">
    <property type="entry name" value="WH-like_DNA-bd_sf"/>
</dbReference>
<evidence type="ECO:0000313" key="6">
    <source>
        <dbReference type="Proteomes" id="UP000198877"/>
    </source>
</evidence>
<keyword evidence="2 5" id="KW-0238">DNA-binding</keyword>
<dbReference type="RefSeq" id="WP_091738882.1">
    <property type="nucleotide sequence ID" value="NZ_FOYR01000002.1"/>
</dbReference>
<dbReference type="InterPro" id="IPR000524">
    <property type="entry name" value="Tscrpt_reg_HTH_GntR"/>
</dbReference>
<dbReference type="EMBL" id="FOYR01000002">
    <property type="protein sequence ID" value="SFR58976.1"/>
    <property type="molecule type" value="Genomic_DNA"/>
</dbReference>
<dbReference type="PANTHER" id="PTHR43537">
    <property type="entry name" value="TRANSCRIPTIONAL REGULATOR, GNTR FAMILY"/>
    <property type="match status" value="1"/>
</dbReference>
<accession>A0A1I6HWY4</accession>
<gene>
    <name evidence="5" type="ORF">SAMN04488591_2232</name>
</gene>
<keyword evidence="3" id="KW-0804">Transcription</keyword>
<evidence type="ECO:0000313" key="5">
    <source>
        <dbReference type="EMBL" id="SFR58976.1"/>
    </source>
</evidence>
<evidence type="ECO:0000259" key="4">
    <source>
        <dbReference type="PROSITE" id="PS50949"/>
    </source>
</evidence>
<dbReference type="SMART" id="SM00345">
    <property type="entry name" value="HTH_GNTR"/>
    <property type="match status" value="1"/>
</dbReference>
<evidence type="ECO:0000256" key="1">
    <source>
        <dbReference type="ARBA" id="ARBA00023015"/>
    </source>
</evidence>
<dbReference type="GO" id="GO:0003677">
    <property type="term" value="F:DNA binding"/>
    <property type="evidence" value="ECO:0007669"/>
    <property type="project" value="UniProtKB-KW"/>
</dbReference>
<evidence type="ECO:0000256" key="3">
    <source>
        <dbReference type="ARBA" id="ARBA00023163"/>
    </source>
</evidence>
<dbReference type="Gene3D" id="1.10.10.10">
    <property type="entry name" value="Winged helix-like DNA-binding domain superfamily/Winged helix DNA-binding domain"/>
    <property type="match status" value="1"/>
</dbReference>
<dbReference type="GO" id="GO:0003700">
    <property type="term" value="F:DNA-binding transcription factor activity"/>
    <property type="evidence" value="ECO:0007669"/>
    <property type="project" value="InterPro"/>
</dbReference>
<dbReference type="InterPro" id="IPR036390">
    <property type="entry name" value="WH_DNA-bd_sf"/>
</dbReference>
<name>A0A1I6HWY4_9MICO</name>
<dbReference type="Proteomes" id="UP000198877">
    <property type="component" value="Unassembled WGS sequence"/>
</dbReference>
<dbReference type="PANTHER" id="PTHR43537:SF24">
    <property type="entry name" value="GLUCONATE OPERON TRANSCRIPTIONAL REPRESSOR"/>
    <property type="match status" value="1"/>
</dbReference>
<organism evidence="5 6">
    <name type="scientific">Microbacterium azadirachtae</name>
    <dbReference type="NCBI Taxonomy" id="582680"/>
    <lineage>
        <taxon>Bacteria</taxon>
        <taxon>Bacillati</taxon>
        <taxon>Actinomycetota</taxon>
        <taxon>Actinomycetes</taxon>
        <taxon>Micrococcales</taxon>
        <taxon>Microbacteriaceae</taxon>
        <taxon>Microbacterium</taxon>
    </lineage>
</organism>
<dbReference type="Pfam" id="PF00392">
    <property type="entry name" value="GntR"/>
    <property type="match status" value="1"/>
</dbReference>
<keyword evidence="1" id="KW-0805">Transcription regulation</keyword>
<proteinExistence type="predicted"/>
<feature type="domain" description="HTH gntR-type" evidence="4">
    <location>
        <begin position="7"/>
        <end position="77"/>
    </location>
</feature>
<sequence length="207" mass="22693">MASRDARSLGEQVFHRIAEAIVAHELPPGMRVRDVALGQRFHVSRSPVREALHRLERIGLVEILPSRVTQVTVVTEQTVAQTLAYAGYQAGLAVRQSLPLLTPSERAQALALIDELSRDEEDPAGASAARRALFSFLSAHSGNAVHHAHMRDMEYAFERNLRGAALPPATVSRACLARLREATTRGDGDEGERWVRVLHGLAPFPAE</sequence>
<protein>
    <submittedName>
        <fullName evidence="5">DNA-binding transcriptional regulator, GntR family</fullName>
    </submittedName>
</protein>
<evidence type="ECO:0000256" key="2">
    <source>
        <dbReference type="ARBA" id="ARBA00023125"/>
    </source>
</evidence>
<dbReference type="CDD" id="cd07377">
    <property type="entry name" value="WHTH_GntR"/>
    <property type="match status" value="1"/>
</dbReference>
<dbReference type="PROSITE" id="PS50949">
    <property type="entry name" value="HTH_GNTR"/>
    <property type="match status" value="1"/>
</dbReference>
<dbReference type="SUPFAM" id="SSF46785">
    <property type="entry name" value="Winged helix' DNA-binding domain"/>
    <property type="match status" value="1"/>
</dbReference>
<dbReference type="AlphaFoldDB" id="A0A1I6HWY4"/>